<keyword evidence="1" id="KW-1133">Transmembrane helix</keyword>
<feature type="transmembrane region" description="Helical" evidence="1">
    <location>
        <begin position="187"/>
        <end position="214"/>
    </location>
</feature>
<proteinExistence type="predicted"/>
<comment type="caution">
    <text evidence="2">The sequence shown here is derived from an EMBL/GenBank/DDBJ whole genome shotgun (WGS) entry which is preliminary data.</text>
</comment>
<organism evidence="2 3">
    <name type="scientific">Triparma strigata</name>
    <dbReference type="NCBI Taxonomy" id="1606541"/>
    <lineage>
        <taxon>Eukaryota</taxon>
        <taxon>Sar</taxon>
        <taxon>Stramenopiles</taxon>
        <taxon>Ochrophyta</taxon>
        <taxon>Bolidophyceae</taxon>
        <taxon>Parmales</taxon>
        <taxon>Triparmaceae</taxon>
        <taxon>Triparma</taxon>
    </lineage>
</organism>
<sequence length="395" mass="43035">MPALLSKNPESFTPSKSDVSFVCNVIGVYNLPPPPSPTPSLPLITVTVNESTLSTTSPKSKHPVNLSYRYDSTLTFPLNSTNSNSTATFKVVQSGIELSSYTLNLSSITLSHKNNPEPFQKTLTLHTQTPTNLPPTLRCTLTLTSSYRREVKLLTSTAKGYFNLVDSVSDAVTPSVRAVKSKVVTKYALIPLLPFLVTSACLAPFIAGVGIIGLPLFLPLAALGFLVTLCVSGIMGVFWFSREEGRERVSRLIGGSFKSLEGTKVYQQIVYDFGDRPSAVVMCKTFLPVDAGSRLLLSLLIDFVGSCSYLLPGAGEAFDVFWAPMQTLMLVSMYGDGNKSIKYVSMAEELLPFTDVLPTACLGWMKEHGMEVWEGSIRGKVFKKGKVESVVEKRE</sequence>
<evidence type="ECO:0000256" key="1">
    <source>
        <dbReference type="SAM" id="Phobius"/>
    </source>
</evidence>
<dbReference type="EMBL" id="BRXY01000090">
    <property type="protein sequence ID" value="GMH64039.1"/>
    <property type="molecule type" value="Genomic_DNA"/>
</dbReference>
<feature type="transmembrane region" description="Helical" evidence="1">
    <location>
        <begin position="220"/>
        <end position="241"/>
    </location>
</feature>
<protein>
    <submittedName>
        <fullName evidence="2">Uncharacterized protein</fullName>
    </submittedName>
</protein>
<dbReference type="AlphaFoldDB" id="A0A9W7E108"/>
<keyword evidence="1" id="KW-0812">Transmembrane</keyword>
<accession>A0A9W7E108</accession>
<keyword evidence="3" id="KW-1185">Reference proteome</keyword>
<evidence type="ECO:0000313" key="2">
    <source>
        <dbReference type="EMBL" id="GMH64039.1"/>
    </source>
</evidence>
<reference evidence="3" key="1">
    <citation type="journal article" date="2023" name="Commun. Biol.">
        <title>Genome analysis of Parmales, the sister group of diatoms, reveals the evolutionary specialization of diatoms from phago-mixotrophs to photoautotrophs.</title>
        <authorList>
            <person name="Ban H."/>
            <person name="Sato S."/>
            <person name="Yoshikawa S."/>
            <person name="Yamada K."/>
            <person name="Nakamura Y."/>
            <person name="Ichinomiya M."/>
            <person name="Sato N."/>
            <person name="Blanc-Mathieu R."/>
            <person name="Endo H."/>
            <person name="Kuwata A."/>
            <person name="Ogata H."/>
        </authorList>
    </citation>
    <scope>NUCLEOTIDE SEQUENCE [LARGE SCALE GENOMIC DNA]</scope>
    <source>
        <strain evidence="3">NIES 3701</strain>
    </source>
</reference>
<evidence type="ECO:0000313" key="3">
    <source>
        <dbReference type="Proteomes" id="UP001165085"/>
    </source>
</evidence>
<gene>
    <name evidence="2" type="ORF">TrST_g7718</name>
</gene>
<dbReference type="OrthoDB" id="192262at2759"/>
<name>A0A9W7E108_9STRA</name>
<keyword evidence="1" id="KW-0472">Membrane</keyword>
<dbReference type="Proteomes" id="UP001165085">
    <property type="component" value="Unassembled WGS sequence"/>
</dbReference>